<feature type="transmembrane region" description="Helical" evidence="2">
    <location>
        <begin position="36"/>
        <end position="57"/>
    </location>
</feature>
<evidence type="ECO:0000256" key="1">
    <source>
        <dbReference type="SAM" id="MobiDB-lite"/>
    </source>
</evidence>
<dbReference type="RefSeq" id="WP_230877053.1">
    <property type="nucleotide sequence ID" value="NZ_BOSD01000029.1"/>
</dbReference>
<protein>
    <submittedName>
        <fullName evidence="3">Putative membrane protein</fullName>
    </submittedName>
</protein>
<dbReference type="EMBL" id="JMQA01000020">
    <property type="protein sequence ID" value="KFN10182.1"/>
    <property type="molecule type" value="Genomic_DNA"/>
</dbReference>
<keyword evidence="4" id="KW-1185">Reference proteome</keyword>
<feature type="compositionally biased region" description="Basic and acidic residues" evidence="1">
    <location>
        <begin position="383"/>
        <end position="413"/>
    </location>
</feature>
<feature type="transmembrane region" description="Helical" evidence="2">
    <location>
        <begin position="78"/>
        <end position="104"/>
    </location>
</feature>
<keyword evidence="2" id="KW-0472">Membrane</keyword>
<keyword evidence="2" id="KW-1133">Transmembrane helix</keyword>
<feature type="transmembrane region" description="Helical" evidence="2">
    <location>
        <begin position="323"/>
        <end position="341"/>
    </location>
</feature>
<reference evidence="3 4" key="1">
    <citation type="submission" date="2014-04" db="EMBL/GenBank/DDBJ databases">
        <authorList>
            <person name="Bishop-Lilly K.A."/>
            <person name="Broomall S.M."/>
            <person name="Chain P.S."/>
            <person name="Chertkov O."/>
            <person name="Coyne S.R."/>
            <person name="Daligault H.E."/>
            <person name="Davenport K.W."/>
            <person name="Erkkila T."/>
            <person name="Frey K.G."/>
            <person name="Gibbons H.S."/>
            <person name="Gu W."/>
            <person name="Jaissle J."/>
            <person name="Johnson S.L."/>
            <person name="Koroleva G.I."/>
            <person name="Ladner J.T."/>
            <person name="Lo C.-C."/>
            <person name="Minogue T.D."/>
            <person name="Munk C."/>
            <person name="Palacios G.F."/>
            <person name="Redden C.L."/>
            <person name="Rosenzweig C.N."/>
            <person name="Scholz M.B."/>
            <person name="Teshima H."/>
            <person name="Xu Y."/>
        </authorList>
    </citation>
    <scope>NUCLEOTIDE SEQUENCE [LARGE SCALE GENOMIC DNA]</scope>
    <source>
        <strain evidence="3 4">8244</strain>
    </source>
</reference>
<dbReference type="Proteomes" id="UP000029278">
    <property type="component" value="Unassembled WGS sequence"/>
</dbReference>
<name>A0A090ZHU5_PAEMA</name>
<accession>A0A090ZHU5</accession>
<feature type="transmembrane region" description="Helical" evidence="2">
    <location>
        <begin position="116"/>
        <end position="133"/>
    </location>
</feature>
<feature type="transmembrane region" description="Helical" evidence="2">
    <location>
        <begin position="140"/>
        <end position="163"/>
    </location>
</feature>
<dbReference type="HOGENOM" id="CLU_043930_0_0_9"/>
<dbReference type="STRING" id="44252.DJ90_554"/>
<feature type="transmembrane region" description="Helical" evidence="2">
    <location>
        <begin position="296"/>
        <end position="317"/>
    </location>
</feature>
<feature type="transmembrane region" description="Helical" evidence="2">
    <location>
        <begin position="183"/>
        <end position="206"/>
    </location>
</feature>
<dbReference type="InterPro" id="IPR038728">
    <property type="entry name" value="YkvI-like"/>
</dbReference>
<keyword evidence="2" id="KW-0812">Transmembrane</keyword>
<feature type="transmembrane region" description="Helical" evidence="2">
    <location>
        <begin position="261"/>
        <end position="284"/>
    </location>
</feature>
<evidence type="ECO:0000313" key="3">
    <source>
        <dbReference type="EMBL" id="KFN10182.1"/>
    </source>
</evidence>
<evidence type="ECO:0000313" key="4">
    <source>
        <dbReference type="Proteomes" id="UP000029278"/>
    </source>
</evidence>
<comment type="caution">
    <text evidence="3">The sequence shown here is derived from an EMBL/GenBank/DDBJ whole genome shotgun (WGS) entry which is preliminary data.</text>
</comment>
<organism evidence="3 4">
    <name type="scientific">Paenibacillus macerans</name>
    <name type="common">Bacillus macerans</name>
    <dbReference type="NCBI Taxonomy" id="44252"/>
    <lineage>
        <taxon>Bacteria</taxon>
        <taxon>Bacillati</taxon>
        <taxon>Bacillota</taxon>
        <taxon>Bacilli</taxon>
        <taxon>Bacillales</taxon>
        <taxon>Paenibacillaceae</taxon>
        <taxon>Paenibacillus</taxon>
    </lineage>
</organism>
<proteinExistence type="predicted"/>
<dbReference type="GeneID" id="77006035"/>
<sequence>MVERWFKIFQIAATYIGTVVGAGFASGQSIMQFFTVYGPVGAVGVAIATFLFMWLGTKMMVVAHRIKAFSYQEFNEHLFGPVLGKLANALTLLILLGVTAVMLSGTGSIFEEQLHLPYQLGIVLSIVLAYWVMTKELNGIVAVNALVVPMMLLFTCLIAINVIEPGGITRITDWQRQQLQDYGWVLSAFVYVALNFAFAQAVMVPLGSEVKEESTLKWGGIWGGIGLGAMLLTYHFAINARMPGIMELEIPMAEIVRGLGVFPHVLFLLVIYGEIFTTLIGNVFGMTRQIQSLFPLPKNAVILAVLLACFLISQVGFASLLTYLYPLFGYIGMLLLALLAFRRPPQPDGPPLDGPPANPPAEHPGLTGRLGIPFSAAPAYEQRSSDRRQERPEKENQDQRDGDIKPSAKDEMQ</sequence>
<feature type="transmembrane region" description="Helical" evidence="2">
    <location>
        <begin position="218"/>
        <end position="238"/>
    </location>
</feature>
<dbReference type="AlphaFoldDB" id="A0A090ZHU5"/>
<gene>
    <name evidence="3" type="ORF">DJ90_554</name>
</gene>
<evidence type="ECO:0000256" key="2">
    <source>
        <dbReference type="SAM" id="Phobius"/>
    </source>
</evidence>
<feature type="compositionally biased region" description="Pro residues" evidence="1">
    <location>
        <begin position="347"/>
        <end position="362"/>
    </location>
</feature>
<dbReference type="PANTHER" id="PTHR37814:SF1">
    <property type="entry name" value="MEMBRANE PROTEIN"/>
    <property type="match status" value="1"/>
</dbReference>
<dbReference type="PANTHER" id="PTHR37814">
    <property type="entry name" value="CONSERVED MEMBRANE PROTEIN"/>
    <property type="match status" value="1"/>
</dbReference>
<feature type="region of interest" description="Disordered" evidence="1">
    <location>
        <begin position="347"/>
        <end position="413"/>
    </location>
</feature>
<feature type="transmembrane region" description="Helical" evidence="2">
    <location>
        <begin position="12"/>
        <end position="30"/>
    </location>
</feature>
<dbReference type="PATRIC" id="fig|44252.3.peg.1796"/>